<dbReference type="EMBL" id="CP001334">
    <property type="protein sequence ID" value="ACO68105.1"/>
    <property type="molecule type" value="Genomic_DNA"/>
</dbReference>
<feature type="region of interest" description="Disordered" evidence="1">
    <location>
        <begin position="52"/>
        <end position="84"/>
    </location>
</feature>
<evidence type="ECO:0000256" key="1">
    <source>
        <dbReference type="SAM" id="MobiDB-lite"/>
    </source>
</evidence>
<sequence>MSVSSHRSGRSGSSRSESSSSGAALIAPLRALGVSIGQSASARMNVLYADGGGEERRRTGGGSSSGSLERDGRAASTIHPTTTTTTRRALEQEVAGVRIAHCSWCLAECAHAQVSEGFLLFRAAYRCGACARRTLPCRAPGCDSHARGAGSTAPRDDDLCLVHRAIIPAWPCGVDAGYDAWTRDRLAPKARCSWCLDVRRHALEHVDSFAPAATAVAATAASPAVSSSSRTGRSSRWSSESFSCGGCARRTVRCETCERSLAEGAAGARENYAFAKAGDDRCARCLGVVYDWNAPADVNAQLTKTEPAWCGWCGERCAHLVRDKARAKCQCLVCGGGTAPCERCPGSMRTRERPVVVSSVASSVTRRGSSTHSTSVGTCLRCEVIRATPSDEEARAVWETVRTRRAAADAAAVRVRDVLARKTRWSKAAHDAGAWRPFALLATLPPRERVRIASRLGIRLCRERGYLDPHAEAWRVLATPGKGILARADAAGGGGIGGGGGGGGALGGLGRRVSASTGAEDDDDASAERTIGSVLRRIGRDISRAAGVSAGVPGRRRANWLEALASVLVAGAETGRCPALDPREAASLPVVASGRKGAARILRTPRALVVARYEECVLGMVAGAQRARLSPVQRLAIDSLKSHPMRVVLETRLKRSGADYRRMADAAVLAAFAASPWASVTEGNGVDGGMGDETNEPRWSLSDCAESIAADVYGCLLDGRAPTGPAGTSRSSGGGSGRLRTTPDGSGRLRTHDPDGDLGDEIWSGVAPSLLASLACQTVAVTAGPTGAALGAAAALGVTGAKLPGASFEDVTDFFAGVRAPSRVPDGAAGLFEPCAVVLVHGALLASRGVHVDDYHPGREERARGGRWGGVDPSSERRGRRGERLRGRAPSSGDEPRRYAESDSFSDSPVGVIGGLGGSSRVSDGGSDRGRVGAWADEQARAPPGPRSALSGSEMTVEEEEERVAAEEERVAAEEEREEPVEPPSPVPRHFSRVGPFARVFGEEREAAEALPTSTRPGEEKGAGAGAGTRSRTTQPATSTTYPEPPRATLTGNASRFESARANAEIDDWLEDEI</sequence>
<dbReference type="OrthoDB" id="10424754at2759"/>
<feature type="region of interest" description="Disordered" evidence="1">
    <location>
        <begin position="1"/>
        <end position="20"/>
    </location>
</feature>
<dbReference type="GeneID" id="8249631"/>
<evidence type="ECO:0000313" key="3">
    <source>
        <dbReference type="Proteomes" id="UP000002009"/>
    </source>
</evidence>
<keyword evidence="3" id="KW-1185">Reference proteome</keyword>
<feature type="compositionally biased region" description="Acidic residues" evidence="1">
    <location>
        <begin position="1065"/>
        <end position="1074"/>
    </location>
</feature>
<accession>C1EJ10</accession>
<feature type="compositionally biased region" description="Polar residues" evidence="1">
    <location>
        <begin position="1030"/>
        <end position="1042"/>
    </location>
</feature>
<feature type="compositionally biased region" description="Basic and acidic residues" evidence="1">
    <location>
        <begin position="874"/>
        <end position="886"/>
    </location>
</feature>
<dbReference type="InParanoid" id="C1EJ10"/>
<organism evidence="2 3">
    <name type="scientific">Micromonas commoda (strain RCC299 / NOUM17 / CCMP2709)</name>
    <name type="common">Picoplanktonic green alga</name>
    <dbReference type="NCBI Taxonomy" id="296587"/>
    <lineage>
        <taxon>Eukaryota</taxon>
        <taxon>Viridiplantae</taxon>
        <taxon>Chlorophyta</taxon>
        <taxon>Mamiellophyceae</taxon>
        <taxon>Mamiellales</taxon>
        <taxon>Mamiellaceae</taxon>
        <taxon>Micromonas</taxon>
    </lineage>
</organism>
<feature type="region of interest" description="Disordered" evidence="1">
    <location>
        <begin position="1006"/>
        <end position="1074"/>
    </location>
</feature>
<gene>
    <name evidence="2" type="ORF">MICPUN_64768</name>
</gene>
<protein>
    <submittedName>
        <fullName evidence="2">Uncharacterized protein</fullName>
    </submittedName>
</protein>
<dbReference type="KEGG" id="mis:MICPUN_64768"/>
<dbReference type="Proteomes" id="UP000002009">
    <property type="component" value="Chromosome 16"/>
</dbReference>
<reference evidence="2 3" key="1">
    <citation type="journal article" date="2009" name="Science">
        <title>Green evolution and dynamic adaptations revealed by genomes of the marine picoeukaryotes Micromonas.</title>
        <authorList>
            <person name="Worden A.Z."/>
            <person name="Lee J.H."/>
            <person name="Mock T."/>
            <person name="Rouze P."/>
            <person name="Simmons M.P."/>
            <person name="Aerts A.L."/>
            <person name="Allen A.E."/>
            <person name="Cuvelier M.L."/>
            <person name="Derelle E."/>
            <person name="Everett M.V."/>
            <person name="Foulon E."/>
            <person name="Grimwood J."/>
            <person name="Gundlach H."/>
            <person name="Henrissat B."/>
            <person name="Napoli C."/>
            <person name="McDonald S.M."/>
            <person name="Parker M.S."/>
            <person name="Rombauts S."/>
            <person name="Salamov A."/>
            <person name="Von Dassow P."/>
            <person name="Badger J.H."/>
            <person name="Coutinho P.M."/>
            <person name="Demir E."/>
            <person name="Dubchak I."/>
            <person name="Gentemann C."/>
            <person name="Eikrem W."/>
            <person name="Gready J.E."/>
            <person name="John U."/>
            <person name="Lanier W."/>
            <person name="Lindquist E.A."/>
            <person name="Lucas S."/>
            <person name="Mayer K.F."/>
            <person name="Moreau H."/>
            <person name="Not F."/>
            <person name="Otillar R."/>
            <person name="Panaud O."/>
            <person name="Pangilinan J."/>
            <person name="Paulsen I."/>
            <person name="Piegu B."/>
            <person name="Poliakov A."/>
            <person name="Robbens S."/>
            <person name="Schmutz J."/>
            <person name="Toulza E."/>
            <person name="Wyss T."/>
            <person name="Zelensky A."/>
            <person name="Zhou K."/>
            <person name="Armbrust E.V."/>
            <person name="Bhattacharya D."/>
            <person name="Goodenough U.W."/>
            <person name="Van de Peer Y."/>
            <person name="Grigoriev I.V."/>
        </authorList>
    </citation>
    <scope>NUCLEOTIDE SEQUENCE [LARGE SCALE GENOMIC DNA]</scope>
    <source>
        <strain evidence="3">RCC299 / NOUM17</strain>
    </source>
</reference>
<feature type="compositionally biased region" description="Basic and acidic residues" evidence="1">
    <location>
        <begin position="963"/>
        <end position="974"/>
    </location>
</feature>
<dbReference type="AlphaFoldDB" id="C1EJ10"/>
<proteinExistence type="predicted"/>
<feature type="compositionally biased region" description="Basic and acidic residues" evidence="1">
    <location>
        <begin position="855"/>
        <end position="864"/>
    </location>
</feature>
<name>C1EJ10_MICCC</name>
<feature type="region of interest" description="Disordered" evidence="1">
    <location>
        <begin position="855"/>
        <end position="993"/>
    </location>
</feature>
<dbReference type="RefSeq" id="XP_002506847.1">
    <property type="nucleotide sequence ID" value="XM_002506801.1"/>
</dbReference>
<feature type="region of interest" description="Disordered" evidence="1">
    <location>
        <begin position="723"/>
        <end position="760"/>
    </location>
</feature>
<evidence type="ECO:0000313" key="2">
    <source>
        <dbReference type="EMBL" id="ACO68105.1"/>
    </source>
</evidence>
<dbReference type="OMA" id="GCDSHAR"/>